<protein>
    <submittedName>
        <fullName evidence="2">PilZ domain-containing protein</fullName>
    </submittedName>
</protein>
<reference evidence="2 3" key="1">
    <citation type="submission" date="2019-07" db="EMBL/GenBank/DDBJ databases">
        <title>Quadrisphaera sp. strain DD2A genome sequencing and assembly.</title>
        <authorList>
            <person name="Kim I."/>
        </authorList>
    </citation>
    <scope>NUCLEOTIDE SEQUENCE [LARGE SCALE GENOMIC DNA]</scope>
    <source>
        <strain evidence="2 3">DD2A</strain>
    </source>
</reference>
<organism evidence="2 3">
    <name type="scientific">Quadrisphaera setariae</name>
    <dbReference type="NCBI Taxonomy" id="2593304"/>
    <lineage>
        <taxon>Bacteria</taxon>
        <taxon>Bacillati</taxon>
        <taxon>Actinomycetota</taxon>
        <taxon>Actinomycetes</taxon>
        <taxon>Kineosporiales</taxon>
        <taxon>Kineosporiaceae</taxon>
        <taxon>Quadrisphaera</taxon>
    </lineage>
</organism>
<dbReference type="Proteomes" id="UP000321234">
    <property type="component" value="Unassembled WGS sequence"/>
</dbReference>
<dbReference type="Pfam" id="PF07238">
    <property type="entry name" value="PilZ"/>
    <property type="match status" value="1"/>
</dbReference>
<dbReference type="GO" id="GO:0035438">
    <property type="term" value="F:cyclic-di-GMP binding"/>
    <property type="evidence" value="ECO:0007669"/>
    <property type="project" value="InterPro"/>
</dbReference>
<evidence type="ECO:0000313" key="2">
    <source>
        <dbReference type="EMBL" id="TXR55086.1"/>
    </source>
</evidence>
<sequence>MNPQRASASAADGSDLHVPALGASVQLCAQDGADLLGGPAVDTRVDDVRDGRIAVHAPPSRPGDLEPPADGTAFELRWTTPRGLVVLPVVLAERVRTPAPLWWLAPAGPAERHQRRDFVRAEAAGPLPVQVEVLWEHPEPGRTTGDLVDLSEGGLRARIRAPRWALGCAEGSAVAVRLTITEVDDDAEGDPLALRVVEHELGGTVLRTADASAEDWDASDSADVVVQLHDDVRQGNALRSLVFSWQRRARRS</sequence>
<dbReference type="InterPro" id="IPR009875">
    <property type="entry name" value="PilZ_domain"/>
</dbReference>
<dbReference type="Gene3D" id="2.40.10.220">
    <property type="entry name" value="predicted glycosyltransferase like domains"/>
    <property type="match status" value="1"/>
</dbReference>
<dbReference type="EMBL" id="VKAC01000010">
    <property type="protein sequence ID" value="TXR55086.1"/>
    <property type="molecule type" value="Genomic_DNA"/>
</dbReference>
<accession>A0A5C8ZDV0</accession>
<name>A0A5C8ZDV0_9ACTN</name>
<gene>
    <name evidence="2" type="ORF">FMM08_16495</name>
</gene>
<dbReference type="OrthoDB" id="3776499at2"/>
<comment type="caution">
    <text evidence="2">The sequence shown here is derived from an EMBL/GenBank/DDBJ whole genome shotgun (WGS) entry which is preliminary data.</text>
</comment>
<dbReference type="AlphaFoldDB" id="A0A5C8ZDV0"/>
<keyword evidence="3" id="KW-1185">Reference proteome</keyword>
<proteinExistence type="predicted"/>
<evidence type="ECO:0000259" key="1">
    <source>
        <dbReference type="Pfam" id="PF07238"/>
    </source>
</evidence>
<dbReference type="RefSeq" id="WP_147927476.1">
    <property type="nucleotide sequence ID" value="NZ_VKAC01000010.1"/>
</dbReference>
<feature type="domain" description="PilZ" evidence="1">
    <location>
        <begin position="114"/>
        <end position="211"/>
    </location>
</feature>
<evidence type="ECO:0000313" key="3">
    <source>
        <dbReference type="Proteomes" id="UP000321234"/>
    </source>
</evidence>